<evidence type="ECO:0000313" key="2">
    <source>
        <dbReference type="Proteomes" id="UP000252107"/>
    </source>
</evidence>
<keyword evidence="2" id="KW-1185">Reference proteome</keyword>
<comment type="caution">
    <text evidence="1">The sequence shown here is derived from an EMBL/GenBank/DDBJ whole genome shotgun (WGS) entry which is preliminary data.</text>
</comment>
<name>A0A367R6U9_9NOSO</name>
<accession>A0A367R6U9</accession>
<evidence type="ECO:0000313" key="1">
    <source>
        <dbReference type="EMBL" id="RCJ31641.1"/>
    </source>
</evidence>
<dbReference type="Proteomes" id="UP000252107">
    <property type="component" value="Unassembled WGS sequence"/>
</dbReference>
<proteinExistence type="predicted"/>
<gene>
    <name evidence="1" type="ORF">A6770_19910</name>
</gene>
<reference evidence="1" key="1">
    <citation type="submission" date="2016-04" db="EMBL/GenBank/DDBJ databases">
        <authorList>
            <person name="Tabuchi Yagui T.R."/>
        </authorList>
    </citation>
    <scope>NUCLEOTIDE SEQUENCE [LARGE SCALE GENOMIC DNA]</scope>
    <source>
        <strain evidence="1">NIES-26</strain>
    </source>
</reference>
<dbReference type="AlphaFoldDB" id="A0A367R6U9"/>
<dbReference type="EMBL" id="LXQD01000225">
    <property type="protein sequence ID" value="RCJ31641.1"/>
    <property type="molecule type" value="Genomic_DNA"/>
</dbReference>
<organism evidence="1 2">
    <name type="scientific">Nostoc minutum NIES-26</name>
    <dbReference type="NCBI Taxonomy" id="1844469"/>
    <lineage>
        <taxon>Bacteria</taxon>
        <taxon>Bacillati</taxon>
        <taxon>Cyanobacteriota</taxon>
        <taxon>Cyanophyceae</taxon>
        <taxon>Nostocales</taxon>
        <taxon>Nostocaceae</taxon>
        <taxon>Nostoc</taxon>
    </lineage>
</organism>
<sequence>MFTRSELEIKTIQELRDLCRRYGIKPTGNPGYKTSFITSLMAFPYLALQQMKENRGLKPPSFANFQSFACGLDEMGIPTDEQSALIRITMEGRKMSYPERYEQSQLMNLYKAKLLLEQLIDLLNQ</sequence>
<protein>
    <submittedName>
        <fullName evidence="1">Uncharacterized protein</fullName>
    </submittedName>
</protein>